<dbReference type="Proteomes" id="UP000461670">
    <property type="component" value="Unassembled WGS sequence"/>
</dbReference>
<dbReference type="InterPro" id="IPR050789">
    <property type="entry name" value="Diverse_Enzym_Activities"/>
</dbReference>
<proteinExistence type="predicted"/>
<feature type="domain" description="Beta-lactamase-related" evidence="1">
    <location>
        <begin position="123"/>
        <end position="405"/>
    </location>
</feature>
<dbReference type="Gene3D" id="3.40.710.10">
    <property type="entry name" value="DD-peptidase/beta-lactamase superfamily"/>
    <property type="match status" value="1"/>
</dbReference>
<name>A0A7V8FNZ4_9BURK</name>
<keyword evidence="2" id="KW-0378">Hydrolase</keyword>
<gene>
    <name evidence="2" type="primary">nylB</name>
    <name evidence="2" type="ORF">GAK30_01907</name>
</gene>
<dbReference type="InterPro" id="IPR001466">
    <property type="entry name" value="Beta-lactam-related"/>
</dbReference>
<dbReference type="SUPFAM" id="SSF56601">
    <property type="entry name" value="beta-lactamase/transpeptidase-like"/>
    <property type="match status" value="1"/>
</dbReference>
<dbReference type="AlphaFoldDB" id="A0A7V8FNZ4"/>
<evidence type="ECO:0000313" key="3">
    <source>
        <dbReference type="Proteomes" id="UP000461670"/>
    </source>
</evidence>
<reference evidence="3" key="1">
    <citation type="journal article" date="2020" name="MBio">
        <title>Horizontal gene transfer to a defensive symbiont with a reduced genome amongst a multipartite beetle microbiome.</title>
        <authorList>
            <person name="Waterworth S.C."/>
            <person name="Florez L.V."/>
            <person name="Rees E.R."/>
            <person name="Hertweck C."/>
            <person name="Kaltenpoth M."/>
            <person name="Kwan J.C."/>
        </authorList>
    </citation>
    <scope>NUCLEOTIDE SEQUENCE [LARGE SCALE GENOMIC DNA]</scope>
</reference>
<organism evidence="2 3">
    <name type="scientific">Paracidovorax wautersii</name>
    <dbReference type="NCBI Taxonomy" id="1177982"/>
    <lineage>
        <taxon>Bacteria</taxon>
        <taxon>Pseudomonadati</taxon>
        <taxon>Pseudomonadota</taxon>
        <taxon>Betaproteobacteria</taxon>
        <taxon>Burkholderiales</taxon>
        <taxon>Comamonadaceae</taxon>
        <taxon>Paracidovorax</taxon>
    </lineage>
</organism>
<protein>
    <submittedName>
        <fullName evidence="2">6-aminohexanoate-dimer hydrolase</fullName>
    </submittedName>
</protein>
<accession>A0A7V8FNZ4</accession>
<comment type="caution">
    <text evidence="2">The sequence shown here is derived from an EMBL/GenBank/DDBJ whole genome shotgun (WGS) entry which is preliminary data.</text>
</comment>
<dbReference type="EMBL" id="WNDQ01000023">
    <property type="protein sequence ID" value="KAF1021287.1"/>
    <property type="molecule type" value="Genomic_DNA"/>
</dbReference>
<dbReference type="PANTHER" id="PTHR43283">
    <property type="entry name" value="BETA-LACTAMASE-RELATED"/>
    <property type="match status" value="1"/>
</dbReference>
<sequence>MNDALAALRQDIQTALAQLAPPETTEPRALGLMQGFPPRPEGLVLFERDQLLAAPWNRWTFSHIRELMPTAQVWRGAQPPSALPAARAATGLPHLDLAHIHYSDLFGRPATVAQMVREAYTDGLLIVHRGHVVHEQYEGELRPERPHLAMSVTKSIVGMVAAQLAHEGVLALDQTAGHYVPELRDSAWADATLQQMLDMTVGVAYSEDYDNPQAQVWRHAYAGRMRPRPPGYAGPHGFYASLATFRKQGEHGVDFDYKTVNTEALSWVLARTTGLRTAELLNQRLWQPMGAEHDADFMLDDHGVEAGGGGLCTTLRDLARFGETMRCGGFFNGRQIIAPAVIDAVRRGGDRAQFARSPYTLIEGGSYRLQWWLTHNAHGAYMARGIFGQSLYIDPHAELVVARYAAHPLAASRYTDPLTLPGLHALALALSAS</sequence>
<dbReference type="GO" id="GO:0016787">
    <property type="term" value="F:hydrolase activity"/>
    <property type="evidence" value="ECO:0007669"/>
    <property type="project" value="UniProtKB-KW"/>
</dbReference>
<evidence type="ECO:0000259" key="1">
    <source>
        <dbReference type="Pfam" id="PF00144"/>
    </source>
</evidence>
<dbReference type="Pfam" id="PF00144">
    <property type="entry name" value="Beta-lactamase"/>
    <property type="match status" value="1"/>
</dbReference>
<dbReference type="PANTHER" id="PTHR43283:SF7">
    <property type="entry name" value="BETA-LACTAMASE-RELATED DOMAIN-CONTAINING PROTEIN"/>
    <property type="match status" value="1"/>
</dbReference>
<dbReference type="InterPro" id="IPR012338">
    <property type="entry name" value="Beta-lactam/transpept-like"/>
</dbReference>
<evidence type="ECO:0000313" key="2">
    <source>
        <dbReference type="EMBL" id="KAF1021287.1"/>
    </source>
</evidence>